<accession>A0A2G9HP50</accession>
<dbReference type="Proteomes" id="UP000231279">
    <property type="component" value="Unassembled WGS sequence"/>
</dbReference>
<reference evidence="3" key="1">
    <citation type="journal article" date="2018" name="Gigascience">
        <title>Genome assembly of the Pink Ipe (Handroanthus impetiginosus, Bignoniaceae), a highly valued, ecologically keystone Neotropical timber forest tree.</title>
        <authorList>
            <person name="Silva-Junior O.B."/>
            <person name="Grattapaglia D."/>
            <person name="Novaes E."/>
            <person name="Collevatti R.G."/>
        </authorList>
    </citation>
    <scope>NUCLEOTIDE SEQUENCE [LARGE SCALE GENOMIC DNA]</scope>
    <source>
        <strain evidence="3">cv. UFG-1</strain>
    </source>
</reference>
<dbReference type="OrthoDB" id="273345at2759"/>
<dbReference type="STRING" id="429701.A0A2G9HP50"/>
<dbReference type="Pfam" id="PF10354">
    <property type="entry name" value="BMT5-like"/>
    <property type="match status" value="1"/>
</dbReference>
<name>A0A2G9HP50_9LAMI</name>
<dbReference type="AlphaFoldDB" id="A0A2G9HP50"/>
<dbReference type="PANTHER" id="PTHR11538:SF70">
    <property type="entry name" value="25S RRNA (URIDINE-N(3))-METHYLTRANSFERASE BMT5-LIKE DOMAIN-CONTAINING PROTEIN"/>
    <property type="match status" value="1"/>
</dbReference>
<dbReference type="PANTHER" id="PTHR11538">
    <property type="entry name" value="PHENYLALANYL-TRNA SYNTHETASE"/>
    <property type="match status" value="1"/>
</dbReference>
<dbReference type="GO" id="GO:0070475">
    <property type="term" value="P:rRNA base methylation"/>
    <property type="evidence" value="ECO:0007669"/>
    <property type="project" value="InterPro"/>
</dbReference>
<dbReference type="GO" id="GO:0070042">
    <property type="term" value="F:rRNA (uridine-N3-)-methyltransferase activity"/>
    <property type="evidence" value="ECO:0007669"/>
    <property type="project" value="InterPro"/>
</dbReference>
<proteinExistence type="predicted"/>
<keyword evidence="3" id="KW-1185">Reference proteome</keyword>
<dbReference type="EMBL" id="NKXS01001300">
    <property type="protein sequence ID" value="PIN19307.1"/>
    <property type="molecule type" value="Genomic_DNA"/>
</dbReference>
<feature type="domain" description="25S rRNA (uridine-N(3))-methyltransferase BMT5-like" evidence="1">
    <location>
        <begin position="322"/>
        <end position="486"/>
    </location>
</feature>
<evidence type="ECO:0000259" key="1">
    <source>
        <dbReference type="Pfam" id="PF10354"/>
    </source>
</evidence>
<sequence>MGILHSNSRFLGCKKEDEEDRKRPFYYQKWNLEPCNGGDFSRSSDKRILKILNFHRLIFKAIKGLLQKVHFIFCFSGSGTRAEPVLPAPNSAPTLSTIIDDASLVQPHIISYSSSEIGSLPDSENNVDAAYWESNSLDRNERDSVIISIDFADSENNVDAVSCESYSTNRKEIDYATISIPDFAGSGNNVDAVSFESNSTNGKEMDCTIISMPDFADSENDVDVVSYISNSTNRKEMDCVRISIPEYLRHSLACTSVSQDIVDSTVVTDQESMNMAQGLNSEEERVIIKSEMVVVVAEEEEEEYYTEGIRWIKHYSSHHRILLVGEGDFSFSACLAVAFGWASNITATSLDSEAFLEENYKNAMSNIQKLRSRGSKVMHGIDATKMADHPLLGYLEFDRIVYNFPFAGFFKELPRKNQLRLHRRLVSLFLKNAKEMTSENGEIHITHKTNDFHNEWNLESMASSHGLMLIEAVKFKRNDYPGYNTKCGFGGDNNFNCNPAETYKFRLKRRFY</sequence>
<evidence type="ECO:0000313" key="3">
    <source>
        <dbReference type="Proteomes" id="UP000231279"/>
    </source>
</evidence>
<comment type="caution">
    <text evidence="2">The sequence shown here is derived from an EMBL/GenBank/DDBJ whole genome shotgun (WGS) entry which is preliminary data.</text>
</comment>
<protein>
    <recommendedName>
        <fullName evidence="1">25S rRNA (uridine-N(3))-methyltransferase BMT5-like domain-containing protein</fullName>
    </recommendedName>
</protein>
<organism evidence="2 3">
    <name type="scientific">Handroanthus impetiginosus</name>
    <dbReference type="NCBI Taxonomy" id="429701"/>
    <lineage>
        <taxon>Eukaryota</taxon>
        <taxon>Viridiplantae</taxon>
        <taxon>Streptophyta</taxon>
        <taxon>Embryophyta</taxon>
        <taxon>Tracheophyta</taxon>
        <taxon>Spermatophyta</taxon>
        <taxon>Magnoliopsida</taxon>
        <taxon>eudicotyledons</taxon>
        <taxon>Gunneridae</taxon>
        <taxon>Pentapetalae</taxon>
        <taxon>asterids</taxon>
        <taxon>lamiids</taxon>
        <taxon>Lamiales</taxon>
        <taxon>Bignoniaceae</taxon>
        <taxon>Crescentiina</taxon>
        <taxon>Tabebuia alliance</taxon>
        <taxon>Handroanthus</taxon>
    </lineage>
</organism>
<evidence type="ECO:0000313" key="2">
    <source>
        <dbReference type="EMBL" id="PIN19307.1"/>
    </source>
</evidence>
<dbReference type="GO" id="GO:0005737">
    <property type="term" value="C:cytoplasm"/>
    <property type="evidence" value="ECO:0007669"/>
    <property type="project" value="TreeGrafter"/>
</dbReference>
<dbReference type="InterPro" id="IPR019446">
    <property type="entry name" value="BMT5-like"/>
</dbReference>
<gene>
    <name evidence="2" type="ORF">CDL12_08015</name>
</gene>